<evidence type="ECO:0000256" key="1">
    <source>
        <dbReference type="ARBA" id="ARBA00023015"/>
    </source>
</evidence>
<dbReference type="EMBL" id="CP013729">
    <property type="protein sequence ID" value="ALV05858.1"/>
    <property type="molecule type" value="Genomic_DNA"/>
</dbReference>
<dbReference type="Gene3D" id="1.10.10.10">
    <property type="entry name" value="Winged helix-like DNA-binding domain superfamily/Winged helix DNA-binding domain"/>
    <property type="match status" value="2"/>
</dbReference>
<dbReference type="SUPFAM" id="SSF46894">
    <property type="entry name" value="C-terminal effector domain of the bipartite response regulators"/>
    <property type="match status" value="2"/>
</dbReference>
<dbReference type="STRING" id="76731.RD2015_1368"/>
<gene>
    <name evidence="4" type="ORF">RD2015_1368</name>
</gene>
<dbReference type="KEGG" id="rdp:RD2015_1368"/>
<dbReference type="CDD" id="cd06170">
    <property type="entry name" value="LuxR_C_like"/>
    <property type="match status" value="1"/>
</dbReference>
<dbReference type="PRINTS" id="PR00038">
    <property type="entry name" value="HTHLUXR"/>
</dbReference>
<dbReference type="OrthoDB" id="9816469at2"/>
<evidence type="ECO:0000313" key="4">
    <source>
        <dbReference type="EMBL" id="ALV05858.1"/>
    </source>
</evidence>
<dbReference type="Pfam" id="PF00196">
    <property type="entry name" value="GerE"/>
    <property type="match status" value="2"/>
</dbReference>
<evidence type="ECO:0000313" key="5">
    <source>
        <dbReference type="Proteomes" id="UP000060699"/>
    </source>
</evidence>
<dbReference type="Proteomes" id="UP000060699">
    <property type="component" value="Chromosome"/>
</dbReference>
<dbReference type="AlphaFoldDB" id="A0A0U3LHA1"/>
<keyword evidence="2" id="KW-0238">DNA-binding</keyword>
<evidence type="ECO:0000256" key="3">
    <source>
        <dbReference type="ARBA" id="ARBA00023163"/>
    </source>
</evidence>
<sequence length="124" mass="13466">MADGLRCKEAAARLGISEETLKKHRSRVLHALGARNAIEAVTLGRARGLIPGQSSAGPDWRQLLTRREAEVARHLVKGLSSKQIGRVLGTSDLTIRKHRENLLRKLGLRHTGQLVGLLGEDPAG</sequence>
<keyword evidence="1" id="KW-0805">Transcription regulation</keyword>
<dbReference type="PROSITE" id="PS50043">
    <property type="entry name" value="HTH_LUXR_2"/>
    <property type="match status" value="2"/>
</dbReference>
<keyword evidence="5" id="KW-1185">Reference proteome</keyword>
<dbReference type="GO" id="GO:0003677">
    <property type="term" value="F:DNA binding"/>
    <property type="evidence" value="ECO:0007669"/>
    <property type="project" value="UniProtKB-KW"/>
</dbReference>
<accession>A0A0U3LHA1</accession>
<reference evidence="4 5" key="1">
    <citation type="submission" date="2015-12" db="EMBL/GenBank/DDBJ databases">
        <title>Complete genome of Roseateles depolymerans KCTC 42856.</title>
        <authorList>
            <person name="Kim K.M."/>
        </authorList>
    </citation>
    <scope>NUCLEOTIDE SEQUENCE [LARGE SCALE GENOMIC DNA]</scope>
    <source>
        <strain evidence="4 5">KCTC 42856</strain>
    </source>
</reference>
<dbReference type="InterPro" id="IPR036388">
    <property type="entry name" value="WH-like_DNA-bd_sf"/>
</dbReference>
<evidence type="ECO:0000256" key="2">
    <source>
        <dbReference type="ARBA" id="ARBA00023125"/>
    </source>
</evidence>
<dbReference type="SMART" id="SM00421">
    <property type="entry name" value="HTH_LUXR"/>
    <property type="match status" value="2"/>
</dbReference>
<name>A0A0U3LHA1_9BURK</name>
<organism evidence="4 5">
    <name type="scientific">Roseateles depolymerans</name>
    <dbReference type="NCBI Taxonomy" id="76731"/>
    <lineage>
        <taxon>Bacteria</taxon>
        <taxon>Pseudomonadati</taxon>
        <taxon>Pseudomonadota</taxon>
        <taxon>Betaproteobacteria</taxon>
        <taxon>Burkholderiales</taxon>
        <taxon>Sphaerotilaceae</taxon>
        <taxon>Roseateles</taxon>
    </lineage>
</organism>
<protein>
    <submittedName>
        <fullName evidence="4">Transcriptional regulator, LuxR family</fullName>
    </submittedName>
</protein>
<proteinExistence type="predicted"/>
<dbReference type="InterPro" id="IPR016032">
    <property type="entry name" value="Sig_transdc_resp-reg_C-effctor"/>
</dbReference>
<dbReference type="PANTHER" id="PTHR44688">
    <property type="entry name" value="DNA-BINDING TRANSCRIPTIONAL ACTIVATOR DEVR_DOSR"/>
    <property type="match status" value="1"/>
</dbReference>
<keyword evidence="3" id="KW-0804">Transcription</keyword>
<dbReference type="InterPro" id="IPR000792">
    <property type="entry name" value="Tscrpt_reg_LuxR_C"/>
</dbReference>
<dbReference type="PANTHER" id="PTHR44688:SF16">
    <property type="entry name" value="DNA-BINDING TRANSCRIPTIONAL ACTIVATOR DEVR_DOSR"/>
    <property type="match status" value="1"/>
</dbReference>
<dbReference type="GO" id="GO:0006355">
    <property type="term" value="P:regulation of DNA-templated transcription"/>
    <property type="evidence" value="ECO:0007669"/>
    <property type="project" value="InterPro"/>
</dbReference>